<gene>
    <name evidence="1" type="ORF">ET495_01505</name>
</gene>
<protein>
    <recommendedName>
        <fullName evidence="3">Type VII secretion protein EccB</fullName>
    </recommendedName>
</protein>
<evidence type="ECO:0008006" key="3">
    <source>
        <dbReference type="Google" id="ProtNLM"/>
    </source>
</evidence>
<accession>A0A4P6EVY6</accession>
<dbReference type="AlphaFoldDB" id="A0A4P6EVY6"/>
<dbReference type="OrthoDB" id="3847604at2"/>
<dbReference type="PANTHER" id="PTHR40765">
    <property type="entry name" value="ESX-2 SECRETION SYSTEM ATPASE ECCB2"/>
    <property type="match status" value="1"/>
</dbReference>
<reference evidence="1 2" key="1">
    <citation type="submission" date="2019-01" db="EMBL/GenBank/DDBJ databases">
        <title>Genome sequencing of strain 2JSPR-7.</title>
        <authorList>
            <person name="Heo J."/>
            <person name="Kim S.-J."/>
            <person name="Kim J.-S."/>
            <person name="Hong S.-B."/>
            <person name="Kwon S.-W."/>
        </authorList>
    </citation>
    <scope>NUCLEOTIDE SEQUENCE [LARGE SCALE GENOMIC DNA]</scope>
    <source>
        <strain evidence="1 2">2JSPR-7</strain>
    </source>
</reference>
<dbReference type="KEGG" id="xyl:ET495_01505"/>
<sequence>MDGLHRPRNTGAPREPPPTGITVRIAAQPAAHPTQSAALVSVGTQVWIVAGGLRFEVDPGRRDQVLRALGLADATPVTVDDRWINLFDPGEPLRPFTLPGAGGAVLGTTLRAGQVVHPTSMAADDRFLVGTDGSLAPLSPFALRLYRIDTPGDLGDPVDIDPSEIETLPNAQHVAGSETWPHGVPDRLTGDAPCALTVPDGPRARTVLAAIPGTPAAAPTTQDAPGTTVTVEPGTGALVVTSATGDGQSAESTYLIDATGTAYPVADADAVARLGYGHVTPPSLSPGWIALLPAGPELSVTAAGQGLTASRSTTAQDAP</sequence>
<dbReference type="InterPro" id="IPR007795">
    <property type="entry name" value="T7SS_EccB"/>
</dbReference>
<dbReference type="PANTHER" id="PTHR40765:SF2">
    <property type="entry name" value="ESX-2 SECRETION SYSTEM ATPASE ECCB2"/>
    <property type="match status" value="1"/>
</dbReference>
<dbReference type="Proteomes" id="UP000291758">
    <property type="component" value="Chromosome"/>
</dbReference>
<dbReference type="GO" id="GO:0005576">
    <property type="term" value="C:extracellular region"/>
    <property type="evidence" value="ECO:0007669"/>
    <property type="project" value="TreeGrafter"/>
</dbReference>
<name>A0A4P6EVY6_9MICO</name>
<dbReference type="Pfam" id="PF05108">
    <property type="entry name" value="T7SS_ESX1_EccB"/>
    <property type="match status" value="1"/>
</dbReference>
<organism evidence="1 2">
    <name type="scientific">Xylanimonas allomyrinae</name>
    <dbReference type="NCBI Taxonomy" id="2509459"/>
    <lineage>
        <taxon>Bacteria</taxon>
        <taxon>Bacillati</taxon>
        <taxon>Actinomycetota</taxon>
        <taxon>Actinomycetes</taxon>
        <taxon>Micrococcales</taxon>
        <taxon>Promicromonosporaceae</taxon>
        <taxon>Xylanimonas</taxon>
    </lineage>
</organism>
<keyword evidence="2" id="KW-1185">Reference proteome</keyword>
<evidence type="ECO:0000313" key="2">
    <source>
        <dbReference type="Proteomes" id="UP000291758"/>
    </source>
</evidence>
<evidence type="ECO:0000313" key="1">
    <source>
        <dbReference type="EMBL" id="QAY64687.1"/>
    </source>
</evidence>
<dbReference type="EMBL" id="CP035495">
    <property type="protein sequence ID" value="QAY64687.1"/>
    <property type="molecule type" value="Genomic_DNA"/>
</dbReference>
<proteinExistence type="predicted"/>